<dbReference type="InterPro" id="IPR036857">
    <property type="entry name" value="Thyroglobulin_1_sf"/>
</dbReference>
<dbReference type="PROSITE" id="PS50027">
    <property type="entry name" value="EGF_LAM_2"/>
    <property type="match status" value="1"/>
</dbReference>
<feature type="domain" description="Thyroglobulin type-1" evidence="10">
    <location>
        <begin position="87"/>
        <end position="149"/>
    </location>
</feature>
<dbReference type="CDD" id="cd00055">
    <property type="entry name" value="EGF_Lam"/>
    <property type="match status" value="2"/>
</dbReference>
<dbReference type="PROSITE" id="PS50853">
    <property type="entry name" value="FN3"/>
    <property type="match status" value="1"/>
</dbReference>
<evidence type="ECO:0000256" key="7">
    <source>
        <dbReference type="SAM" id="Phobius"/>
    </source>
</evidence>
<keyword evidence="7" id="KW-0812">Transmembrane</keyword>
<dbReference type="SUPFAM" id="SSF57610">
    <property type="entry name" value="Thyroglobulin type-1 domain"/>
    <property type="match status" value="3"/>
</dbReference>
<proteinExistence type="predicted"/>
<evidence type="ECO:0000259" key="9">
    <source>
        <dbReference type="PROSITE" id="PS50853"/>
    </source>
</evidence>
<dbReference type="EMBL" id="JAODUO010000276">
    <property type="protein sequence ID" value="KAK2184225.1"/>
    <property type="molecule type" value="Genomic_DNA"/>
</dbReference>
<feature type="domain" description="Fibronectin type-III" evidence="9">
    <location>
        <begin position="223"/>
        <end position="318"/>
    </location>
</feature>
<dbReference type="SMART" id="SM00180">
    <property type="entry name" value="EGF_Lam"/>
    <property type="match status" value="3"/>
</dbReference>
<keyword evidence="5" id="KW-0424">Laminin EGF-like domain</keyword>
<evidence type="ECO:0000313" key="12">
    <source>
        <dbReference type="Proteomes" id="UP001209878"/>
    </source>
</evidence>
<keyword evidence="4 5" id="KW-1015">Disulfide bond</keyword>
<evidence type="ECO:0000259" key="10">
    <source>
        <dbReference type="PROSITE" id="PS51162"/>
    </source>
</evidence>
<keyword evidence="3" id="KW-0677">Repeat</keyword>
<comment type="subcellular location">
    <subcellularLocation>
        <location evidence="1">Secreted</location>
    </subcellularLocation>
</comment>
<feature type="disulfide bond" evidence="6">
    <location>
        <begin position="158"/>
        <end position="177"/>
    </location>
</feature>
<evidence type="ECO:0000256" key="1">
    <source>
        <dbReference type="ARBA" id="ARBA00004613"/>
    </source>
</evidence>
<dbReference type="PANTHER" id="PTHR12352">
    <property type="entry name" value="SECRETED MODULAR CALCIUM-BINDING PROTEIN"/>
    <property type="match status" value="1"/>
</dbReference>
<keyword evidence="7" id="KW-0472">Membrane</keyword>
<dbReference type="Gene3D" id="2.10.25.10">
    <property type="entry name" value="Laminin"/>
    <property type="match status" value="3"/>
</dbReference>
<feature type="disulfide bond" evidence="6">
    <location>
        <begin position="119"/>
        <end position="126"/>
    </location>
</feature>
<accession>A0AAD9NXH1</accession>
<feature type="disulfide bond" evidence="6">
    <location>
        <begin position="51"/>
        <end position="58"/>
    </location>
</feature>
<evidence type="ECO:0000256" key="5">
    <source>
        <dbReference type="PROSITE-ProRule" id="PRU00460"/>
    </source>
</evidence>
<comment type="caution">
    <text evidence="5">Lacks conserved residue(s) required for the propagation of feature annotation.</text>
</comment>
<dbReference type="SMART" id="SM00211">
    <property type="entry name" value="TY"/>
    <property type="match status" value="3"/>
</dbReference>
<feature type="transmembrane region" description="Helical" evidence="7">
    <location>
        <begin position="485"/>
        <end position="507"/>
    </location>
</feature>
<dbReference type="Gene3D" id="2.60.40.10">
    <property type="entry name" value="Immunoglobulins"/>
    <property type="match status" value="1"/>
</dbReference>
<dbReference type="InterPro" id="IPR051950">
    <property type="entry name" value="Dev_reg/Prot_inhib"/>
</dbReference>
<keyword evidence="7" id="KW-1133">Transmembrane helix</keyword>
<dbReference type="InterPro" id="IPR036116">
    <property type="entry name" value="FN3_sf"/>
</dbReference>
<dbReference type="InterPro" id="IPR003961">
    <property type="entry name" value="FN3_dom"/>
</dbReference>
<dbReference type="Pfam" id="PF00086">
    <property type="entry name" value="Thyroglobulin_1"/>
    <property type="match status" value="3"/>
</dbReference>
<dbReference type="InterPro" id="IPR002049">
    <property type="entry name" value="LE_dom"/>
</dbReference>
<keyword evidence="2" id="KW-0964">Secreted</keyword>
<gene>
    <name evidence="11" type="ORF">NP493_276g02060</name>
</gene>
<dbReference type="AlphaFoldDB" id="A0AAD9NXH1"/>
<dbReference type="Pfam" id="PF00041">
    <property type="entry name" value="fn3"/>
    <property type="match status" value="1"/>
</dbReference>
<evidence type="ECO:0000313" key="11">
    <source>
        <dbReference type="EMBL" id="KAK2184225.1"/>
    </source>
</evidence>
<dbReference type="CDD" id="cd00191">
    <property type="entry name" value="TY"/>
    <property type="match status" value="3"/>
</dbReference>
<evidence type="ECO:0000256" key="2">
    <source>
        <dbReference type="ARBA" id="ARBA00022525"/>
    </source>
</evidence>
<evidence type="ECO:0000256" key="4">
    <source>
        <dbReference type="ARBA" id="ARBA00023157"/>
    </source>
</evidence>
<evidence type="ECO:0000256" key="3">
    <source>
        <dbReference type="ARBA" id="ARBA00022737"/>
    </source>
</evidence>
<feature type="domain" description="Thyroglobulin type-1" evidence="10">
    <location>
        <begin position="155"/>
        <end position="216"/>
    </location>
</feature>
<dbReference type="InterPro" id="IPR000716">
    <property type="entry name" value="Thyroglobulin_1"/>
</dbReference>
<evidence type="ECO:0000259" key="8">
    <source>
        <dbReference type="PROSITE" id="PS50027"/>
    </source>
</evidence>
<dbReference type="GO" id="GO:0007160">
    <property type="term" value="P:cell-matrix adhesion"/>
    <property type="evidence" value="ECO:0007669"/>
    <property type="project" value="TreeGrafter"/>
</dbReference>
<dbReference type="SUPFAM" id="SSF57196">
    <property type="entry name" value="EGF/Laminin"/>
    <property type="match status" value="2"/>
</dbReference>
<dbReference type="PANTHER" id="PTHR12352:SF3">
    <property type="entry name" value="NIDOGEN-2"/>
    <property type="match status" value="1"/>
</dbReference>
<dbReference type="Proteomes" id="UP001209878">
    <property type="component" value="Unassembled WGS sequence"/>
</dbReference>
<dbReference type="PROSITE" id="PS01248">
    <property type="entry name" value="EGF_LAM_1"/>
    <property type="match status" value="1"/>
</dbReference>
<protein>
    <submittedName>
        <fullName evidence="11">Uncharacterized protein</fullName>
    </submittedName>
</protein>
<name>A0AAD9NXH1_RIDPI</name>
<feature type="domain" description="Laminin EGF-like" evidence="8">
    <location>
        <begin position="424"/>
        <end position="470"/>
    </location>
</feature>
<evidence type="ECO:0000256" key="6">
    <source>
        <dbReference type="PROSITE-ProRule" id="PRU00500"/>
    </source>
</evidence>
<dbReference type="InterPro" id="IPR013783">
    <property type="entry name" value="Ig-like_fold"/>
</dbReference>
<dbReference type="GO" id="GO:0005615">
    <property type="term" value="C:extracellular space"/>
    <property type="evidence" value="ECO:0007669"/>
    <property type="project" value="TreeGrafter"/>
</dbReference>
<dbReference type="GO" id="GO:0005604">
    <property type="term" value="C:basement membrane"/>
    <property type="evidence" value="ECO:0007669"/>
    <property type="project" value="TreeGrafter"/>
</dbReference>
<dbReference type="SMART" id="SM00060">
    <property type="entry name" value="FN3"/>
    <property type="match status" value="1"/>
</dbReference>
<dbReference type="Pfam" id="PF00053">
    <property type="entry name" value="EGF_laminin"/>
    <property type="match status" value="3"/>
</dbReference>
<dbReference type="SUPFAM" id="SSF49265">
    <property type="entry name" value="Fibronectin type III"/>
    <property type="match status" value="1"/>
</dbReference>
<keyword evidence="12" id="KW-1185">Reference proteome</keyword>
<dbReference type="PROSITE" id="PS00484">
    <property type="entry name" value="THYROGLOBULIN_1_1"/>
    <property type="match status" value="3"/>
</dbReference>
<feature type="disulfide bond" evidence="5">
    <location>
        <begin position="443"/>
        <end position="452"/>
    </location>
</feature>
<dbReference type="Gene3D" id="4.10.800.10">
    <property type="entry name" value="Thyroglobulin type-1"/>
    <property type="match status" value="3"/>
</dbReference>
<dbReference type="CDD" id="cd00063">
    <property type="entry name" value="FN3"/>
    <property type="match status" value="1"/>
</dbReference>
<reference evidence="11" key="1">
    <citation type="journal article" date="2023" name="Mol. Biol. Evol.">
        <title>Third-Generation Sequencing Reveals the Adaptive Role of the Epigenome in Three Deep-Sea Polychaetes.</title>
        <authorList>
            <person name="Perez M."/>
            <person name="Aroh O."/>
            <person name="Sun Y."/>
            <person name="Lan Y."/>
            <person name="Juniper S.K."/>
            <person name="Young C.R."/>
            <person name="Angers B."/>
            <person name="Qian P.Y."/>
        </authorList>
    </citation>
    <scope>NUCLEOTIDE SEQUENCE</scope>
    <source>
        <strain evidence="11">R07B-5</strain>
    </source>
</reference>
<dbReference type="PROSITE" id="PS51162">
    <property type="entry name" value="THYROGLOBULIN_1_2"/>
    <property type="match status" value="3"/>
</dbReference>
<comment type="caution">
    <text evidence="11">The sequence shown here is derived from an EMBL/GenBank/DDBJ whole genome shotgun (WGS) entry which is preliminary data.</text>
</comment>
<organism evidence="11 12">
    <name type="scientific">Ridgeia piscesae</name>
    <name type="common">Tubeworm</name>
    <dbReference type="NCBI Taxonomy" id="27915"/>
    <lineage>
        <taxon>Eukaryota</taxon>
        <taxon>Metazoa</taxon>
        <taxon>Spiralia</taxon>
        <taxon>Lophotrochozoa</taxon>
        <taxon>Annelida</taxon>
        <taxon>Polychaeta</taxon>
        <taxon>Sedentaria</taxon>
        <taxon>Canalipalpata</taxon>
        <taxon>Sabellida</taxon>
        <taxon>Siboglinidae</taxon>
        <taxon>Ridgeia</taxon>
    </lineage>
</organism>
<sequence length="576" mass="62000">MKQKYANVSHLLLPADGATGPCHAELATSGTGLGAYKPQCTATGQYKSVQCHGSTGYCWCVTSDGKEINGTRKGPGQTVTCDQGNVPGPCRVDLATSGTGLGAYKPQCTATGQYKSVQCHGSTGYCWCVTSDGKEINGTRKGPGQTVTCDQGNDVTLCLHLSKHIDLAGLGAYKPQCTATGQYKSKQCHAGQCWCVTSDGKEINGTRKGPGQTVTCDQDIDVKFLHIGITNVTYTSMVVDWSVPEYSGSNMTRCDVHYVRHKDIKIVAPTVVSLSPNVTAYNVTSIKPGTHYVVYVTVFYSSGLNSSSPHTSATTPGFGGPDNQCECDQIGSNLSHPCDYISGQCMCFRYYKGRNCDKCTKAAHRTQTMGCIPCRCPLGKSDGTCSVTQKGLIQCHCIRHTRGVRCDGCEQGYYHSNNGTCVSCDCNGNSNMCDDHTGMCQACKFNTTGAQCHLCLPGCVGDAVSRNCTCVHPAPASASSHHHTVVVVAVSVTVAALLLVIIVVLVYKNYRRPSKPFNFWTVELRDDHENVNFSSLMEQPEGQNVDGTLLIDDARFSDSEDKRNIVRNSTYRPVRT</sequence>
<feature type="domain" description="Thyroglobulin type-1" evidence="10">
    <location>
        <begin position="19"/>
        <end position="81"/>
    </location>
</feature>